<gene>
    <name evidence="1" type="ORF">ACOLOM_LOCUS11727</name>
</gene>
<dbReference type="Proteomes" id="UP000789525">
    <property type="component" value="Unassembled WGS sequence"/>
</dbReference>
<feature type="non-terminal residue" evidence="1">
    <location>
        <position position="1"/>
    </location>
</feature>
<sequence>AMPATPPTLDESVKNADTLDVNALISDIRKQVESQSRPNKRP</sequence>
<name>A0ACA9Q3I7_9GLOM</name>
<reference evidence="1" key="1">
    <citation type="submission" date="2021-06" db="EMBL/GenBank/DDBJ databases">
        <authorList>
            <person name="Kallberg Y."/>
            <person name="Tangrot J."/>
            <person name="Rosling A."/>
        </authorList>
    </citation>
    <scope>NUCLEOTIDE SEQUENCE</scope>
    <source>
        <strain evidence="1">CL356</strain>
    </source>
</reference>
<comment type="caution">
    <text evidence="1">The sequence shown here is derived from an EMBL/GenBank/DDBJ whole genome shotgun (WGS) entry which is preliminary data.</text>
</comment>
<keyword evidence="2" id="KW-1185">Reference proteome</keyword>
<accession>A0ACA9Q3I7</accession>
<organism evidence="1 2">
    <name type="scientific">Acaulospora colombiana</name>
    <dbReference type="NCBI Taxonomy" id="27376"/>
    <lineage>
        <taxon>Eukaryota</taxon>
        <taxon>Fungi</taxon>
        <taxon>Fungi incertae sedis</taxon>
        <taxon>Mucoromycota</taxon>
        <taxon>Glomeromycotina</taxon>
        <taxon>Glomeromycetes</taxon>
        <taxon>Diversisporales</taxon>
        <taxon>Acaulosporaceae</taxon>
        <taxon>Acaulospora</taxon>
    </lineage>
</organism>
<evidence type="ECO:0000313" key="1">
    <source>
        <dbReference type="EMBL" id="CAG8732464.1"/>
    </source>
</evidence>
<evidence type="ECO:0000313" key="2">
    <source>
        <dbReference type="Proteomes" id="UP000789525"/>
    </source>
</evidence>
<protein>
    <submittedName>
        <fullName evidence="1">12521_t:CDS:1</fullName>
    </submittedName>
</protein>
<proteinExistence type="predicted"/>
<dbReference type="EMBL" id="CAJVPT010043523">
    <property type="protein sequence ID" value="CAG8732464.1"/>
    <property type="molecule type" value="Genomic_DNA"/>
</dbReference>